<proteinExistence type="predicted"/>
<evidence type="ECO:0000313" key="3">
    <source>
        <dbReference type="EMBL" id="KFX49446.1"/>
    </source>
</evidence>
<dbReference type="PANTHER" id="PTHR45708">
    <property type="entry name" value="ENDOCHITINASE"/>
    <property type="match status" value="1"/>
</dbReference>
<protein>
    <submittedName>
        <fullName evidence="3">Chitinase 2</fullName>
    </submittedName>
</protein>
<dbReference type="GO" id="GO:0005576">
    <property type="term" value="C:extracellular region"/>
    <property type="evidence" value="ECO:0007669"/>
    <property type="project" value="TreeGrafter"/>
</dbReference>
<dbReference type="InterPro" id="IPR001223">
    <property type="entry name" value="Glyco_hydro18_cat"/>
</dbReference>
<dbReference type="PANTHER" id="PTHR45708:SF60">
    <property type="entry name" value="III CHITINASE, PUTATIVE (AFU_ORTHOLOGUE AFUA_5G03850)-RELATED"/>
    <property type="match status" value="1"/>
</dbReference>
<evidence type="ECO:0000259" key="2">
    <source>
        <dbReference type="PROSITE" id="PS51910"/>
    </source>
</evidence>
<dbReference type="SUPFAM" id="SSF51445">
    <property type="entry name" value="(Trans)glycosidases"/>
    <property type="match status" value="1"/>
</dbReference>
<comment type="caution">
    <text evidence="3">The sequence shown here is derived from an EMBL/GenBank/DDBJ whole genome shotgun (WGS) entry which is preliminary data.</text>
</comment>
<accession>A0A093VS33</accession>
<dbReference type="InterPro" id="IPR017853">
    <property type="entry name" value="GH"/>
</dbReference>
<name>A0A093VS33_TALMA</name>
<evidence type="ECO:0000256" key="1">
    <source>
        <dbReference type="SAM" id="SignalP"/>
    </source>
</evidence>
<dbReference type="EMBL" id="JPOX01000009">
    <property type="protein sequence ID" value="KFX49446.1"/>
    <property type="molecule type" value="Genomic_DNA"/>
</dbReference>
<reference evidence="3" key="1">
    <citation type="journal article" date="2014" name="PLoS Genet.">
        <title>Signature Gene Expression Reveals Novel Clues to the Molecular Mechanisms of Dimorphic Transition in Penicillium marneffei.</title>
        <authorList>
            <person name="Yang E."/>
            <person name="Wang G."/>
            <person name="Cai J."/>
            <person name="Woo P.C."/>
            <person name="Lau S.K."/>
            <person name="Yuen K.-Y."/>
            <person name="Chow W.-N."/>
            <person name="Lin X."/>
        </authorList>
    </citation>
    <scope>NUCLEOTIDE SEQUENCE [LARGE SCALE GENOMIC DNA]</scope>
    <source>
        <strain evidence="3">PM1</strain>
    </source>
</reference>
<dbReference type="Pfam" id="PF00704">
    <property type="entry name" value="Glyco_hydro_18"/>
    <property type="match status" value="1"/>
</dbReference>
<dbReference type="eggNOG" id="ENOG502RK0Z">
    <property type="taxonomic scope" value="Eukaryota"/>
</dbReference>
<gene>
    <name evidence="3" type="ORF">GQ26_0090980</name>
</gene>
<dbReference type="HOGENOM" id="CLU_060983_1_0_1"/>
<dbReference type="GO" id="GO:0004568">
    <property type="term" value="F:chitinase activity"/>
    <property type="evidence" value="ECO:0007669"/>
    <property type="project" value="TreeGrafter"/>
</dbReference>
<dbReference type="InterPro" id="IPR050542">
    <property type="entry name" value="Glycosyl_Hydrlase18_Chitinase"/>
</dbReference>
<feature type="signal peptide" evidence="1">
    <location>
        <begin position="1"/>
        <end position="21"/>
    </location>
</feature>
<feature type="chain" id="PRO_5001889255" evidence="1">
    <location>
        <begin position="22"/>
        <end position="318"/>
    </location>
</feature>
<keyword evidence="1" id="KW-0732">Signal</keyword>
<sequence>MLHNLASSLIAVLALSQSVLSFPLTRRLDDGAALRNVQYVQTFTDRSGNWFNLTDLVTQNTGLTHLILASLHLDNPTQIHLNDNDIESAYWDPLWPMVSSLQAAGVKVMLMMGGAARGSYANLQNDFDTYYPIILSILKNHNLDGFDMDVEENVSESVLLRLAQQLDADIGSDFILTAAPVALSMSNGGNLDNVSWPALDQVAISSERPNGKLFNWYNTQFYDGWGSAATTDSYDTVISAGWDPSRIVLGVLTSATAGYSWQPTSVLSSTITSLKAKYEHFGGVYGWEYGLAGETDGETPVQWVASIGRYLAAEASDD</sequence>
<dbReference type="GO" id="GO:0005975">
    <property type="term" value="P:carbohydrate metabolic process"/>
    <property type="evidence" value="ECO:0007669"/>
    <property type="project" value="InterPro"/>
</dbReference>
<dbReference type="AlphaFoldDB" id="A0A093VS33"/>
<feature type="domain" description="GH18" evidence="2">
    <location>
        <begin position="34"/>
        <end position="314"/>
    </location>
</feature>
<dbReference type="PROSITE" id="PS51910">
    <property type="entry name" value="GH18_2"/>
    <property type="match status" value="1"/>
</dbReference>
<organism evidence="3">
    <name type="scientific">Talaromyces marneffei PM1</name>
    <dbReference type="NCBI Taxonomy" id="1077442"/>
    <lineage>
        <taxon>Eukaryota</taxon>
        <taxon>Fungi</taxon>
        <taxon>Dikarya</taxon>
        <taxon>Ascomycota</taxon>
        <taxon>Pezizomycotina</taxon>
        <taxon>Eurotiomycetes</taxon>
        <taxon>Eurotiomycetidae</taxon>
        <taxon>Eurotiales</taxon>
        <taxon>Trichocomaceae</taxon>
        <taxon>Talaromyces</taxon>
        <taxon>Talaromyces sect. Talaromyces</taxon>
    </lineage>
</organism>
<dbReference type="Gene3D" id="3.20.20.80">
    <property type="entry name" value="Glycosidases"/>
    <property type="match status" value="1"/>
</dbReference>